<dbReference type="PATRIC" id="fig|1125699.3.peg.2048"/>
<dbReference type="GO" id="GO:0045892">
    <property type="term" value="P:negative regulation of DNA-templated transcription"/>
    <property type="evidence" value="ECO:0007669"/>
    <property type="project" value="InterPro"/>
</dbReference>
<dbReference type="AlphaFoldDB" id="S3KHI0"/>
<dbReference type="HOGENOM" id="CLU_061534_1_0_12"/>
<sequence length="198" mass="21421">MHIPEPARKRLIQLAQLLPALDADTLTSLDLSRMTGRTDATVRKDISYLDLCGASNGYKRPELLKALQTLLVPQNEIKKCCIIGLGLFAQALTESGLLLSSPFVVTAGFDSSLNRVETVRAPFPLYPSARLERVIGGENIEYAIVTPDEKDAQGLVNRLVHCGIKGIVNYGCAVPVPHGKTKVENLSLLGSLQNLASE</sequence>
<dbReference type="EMBL" id="ATFF01000006">
    <property type="protein sequence ID" value="EPF31677.1"/>
    <property type="molecule type" value="Genomic_DNA"/>
</dbReference>
<dbReference type="RefSeq" id="WP_016526286.1">
    <property type="nucleotide sequence ID" value="NZ_KE332518.1"/>
</dbReference>
<evidence type="ECO:0000313" key="1">
    <source>
        <dbReference type="EMBL" id="EPF31677.1"/>
    </source>
</evidence>
<dbReference type="Gene3D" id="1.10.10.10">
    <property type="entry name" value="Winged helix-like DNA-binding domain superfamily/Winged helix DNA-binding domain"/>
    <property type="match status" value="1"/>
</dbReference>
<dbReference type="PANTHER" id="PTHR35786:SF1">
    <property type="entry name" value="REDOX-SENSING TRANSCRIPTIONAL REPRESSOR REX 1"/>
    <property type="match status" value="1"/>
</dbReference>
<proteinExistence type="predicted"/>
<dbReference type="PANTHER" id="PTHR35786">
    <property type="entry name" value="REDOX-SENSING TRANSCRIPTIONAL REPRESSOR REX"/>
    <property type="match status" value="1"/>
</dbReference>
<dbReference type="OrthoDB" id="369876at2"/>
<keyword evidence="2" id="KW-1185">Reference proteome</keyword>
<comment type="caution">
    <text evidence="1">The sequence shown here is derived from an EMBL/GenBank/DDBJ whole genome shotgun (WGS) entry which is preliminary data.</text>
</comment>
<dbReference type="SUPFAM" id="SSF51735">
    <property type="entry name" value="NAD(P)-binding Rossmann-fold domains"/>
    <property type="match status" value="1"/>
</dbReference>
<gene>
    <name evidence="1" type="ORF">HMPREF9194_02028</name>
</gene>
<dbReference type="Gene3D" id="3.40.50.720">
    <property type="entry name" value="NAD(P)-binding Rossmann-like Domain"/>
    <property type="match status" value="1"/>
</dbReference>
<dbReference type="InterPro" id="IPR022876">
    <property type="entry name" value="Tscrpt_rep_Rex"/>
</dbReference>
<protein>
    <submittedName>
        <fullName evidence="1">Uncharacterized protein</fullName>
    </submittedName>
</protein>
<dbReference type="GO" id="GO:0051775">
    <property type="term" value="P:response to redox state"/>
    <property type="evidence" value="ECO:0007669"/>
    <property type="project" value="InterPro"/>
</dbReference>
<dbReference type="eggNOG" id="COG2344">
    <property type="taxonomic scope" value="Bacteria"/>
</dbReference>
<accession>S3KHI0</accession>
<organism evidence="1 2">
    <name type="scientific">Treponema maltophilum ATCC 51939</name>
    <dbReference type="NCBI Taxonomy" id="1125699"/>
    <lineage>
        <taxon>Bacteria</taxon>
        <taxon>Pseudomonadati</taxon>
        <taxon>Spirochaetota</taxon>
        <taxon>Spirochaetia</taxon>
        <taxon>Spirochaetales</taxon>
        <taxon>Treponemataceae</taxon>
        <taxon>Treponema</taxon>
    </lineage>
</organism>
<dbReference type="InterPro" id="IPR036388">
    <property type="entry name" value="WH-like_DNA-bd_sf"/>
</dbReference>
<dbReference type="STRING" id="1125699.HMPREF9194_02028"/>
<reference evidence="1 2" key="1">
    <citation type="submission" date="2013-04" db="EMBL/GenBank/DDBJ databases">
        <title>The Genome Sequence of Treponema maltophilum ATCC 51939.</title>
        <authorList>
            <consortium name="The Broad Institute Genomics Platform"/>
            <person name="Earl A."/>
            <person name="Ward D."/>
            <person name="Feldgarden M."/>
            <person name="Gevers D."/>
            <person name="Leonetti C."/>
            <person name="Blanton J.M."/>
            <person name="Dewhirst F.E."/>
            <person name="Izard J."/>
            <person name="Walker B."/>
            <person name="Young S."/>
            <person name="Zeng Q."/>
            <person name="Gargeya S."/>
            <person name="Fitzgerald M."/>
            <person name="Haas B."/>
            <person name="Abouelleil A."/>
            <person name="Allen A.W."/>
            <person name="Alvarado L."/>
            <person name="Arachchi H.M."/>
            <person name="Berlin A.M."/>
            <person name="Chapman S.B."/>
            <person name="Gainer-Dewar J."/>
            <person name="Goldberg J."/>
            <person name="Griggs A."/>
            <person name="Gujja S."/>
            <person name="Hansen M."/>
            <person name="Howarth C."/>
            <person name="Imamovic A."/>
            <person name="Ireland A."/>
            <person name="Larimer J."/>
            <person name="McCowan C."/>
            <person name="Murphy C."/>
            <person name="Pearson M."/>
            <person name="Poon T.W."/>
            <person name="Priest M."/>
            <person name="Roberts A."/>
            <person name="Saif S."/>
            <person name="Shea T."/>
            <person name="Sisk P."/>
            <person name="Sykes S."/>
            <person name="Wortman J."/>
            <person name="Nusbaum C."/>
            <person name="Birren B."/>
        </authorList>
    </citation>
    <scope>NUCLEOTIDE SEQUENCE [LARGE SCALE GENOMIC DNA]</scope>
    <source>
        <strain evidence="1 2">ATCC 51939</strain>
    </source>
</reference>
<dbReference type="InterPro" id="IPR036291">
    <property type="entry name" value="NAD(P)-bd_dom_sf"/>
</dbReference>
<name>S3KHI0_TREMA</name>
<evidence type="ECO:0000313" key="2">
    <source>
        <dbReference type="Proteomes" id="UP000014541"/>
    </source>
</evidence>
<dbReference type="Proteomes" id="UP000014541">
    <property type="component" value="Unassembled WGS sequence"/>
</dbReference>